<gene>
    <name evidence="2" type="ORF">SAMN04488109_2120</name>
</gene>
<name>A0A1M5N755_9BACT</name>
<proteinExistence type="predicted"/>
<keyword evidence="3" id="KW-1185">Reference proteome</keyword>
<dbReference type="InterPro" id="IPR036761">
    <property type="entry name" value="TTHA0802/YceI-like_sf"/>
</dbReference>
<dbReference type="EMBL" id="FQWQ01000001">
    <property type="protein sequence ID" value="SHG84843.1"/>
    <property type="molecule type" value="Genomic_DNA"/>
</dbReference>
<dbReference type="Proteomes" id="UP000184212">
    <property type="component" value="Unassembled WGS sequence"/>
</dbReference>
<accession>A0A1M5N755</accession>
<dbReference type="STRING" id="947013.SAMN04488109_2120"/>
<dbReference type="AlphaFoldDB" id="A0A1M5N755"/>
<reference evidence="2 3" key="1">
    <citation type="submission" date="2016-11" db="EMBL/GenBank/DDBJ databases">
        <authorList>
            <person name="Jaros S."/>
            <person name="Januszkiewicz K."/>
            <person name="Wedrychowicz H."/>
        </authorList>
    </citation>
    <scope>NUCLEOTIDE SEQUENCE [LARGE SCALE GENOMIC DNA]</scope>
    <source>
        <strain evidence="2 3">DSM 24574</strain>
    </source>
</reference>
<sequence length="175" mass="19020">MSTWKLDPNHSEVKFKVKHLVVSTISGNFNTFSATVDSNKEDFTDAKVTFEAIVDSIDTKNGQRDGHLKSADFFDAANHPAITFVSKSFKKKSGNNYELNGDLTVRGTTKEVALAAEYNGTVKGFGGSFDVAAFEITGKINRKEFGLNWSALTETGGIVVGDDVKIEVLAEFVKA</sequence>
<dbReference type="PANTHER" id="PTHR34406">
    <property type="entry name" value="PROTEIN YCEI"/>
    <property type="match status" value="1"/>
</dbReference>
<dbReference type="Gene3D" id="2.40.128.110">
    <property type="entry name" value="Lipid/polyisoprenoid-binding, YceI-like"/>
    <property type="match status" value="1"/>
</dbReference>
<dbReference type="SUPFAM" id="SSF101874">
    <property type="entry name" value="YceI-like"/>
    <property type="match status" value="1"/>
</dbReference>
<dbReference type="PANTHER" id="PTHR34406:SF1">
    <property type="entry name" value="PROTEIN YCEI"/>
    <property type="match status" value="1"/>
</dbReference>
<evidence type="ECO:0000313" key="2">
    <source>
        <dbReference type="EMBL" id="SHG84843.1"/>
    </source>
</evidence>
<dbReference type="SMART" id="SM00867">
    <property type="entry name" value="YceI"/>
    <property type="match status" value="1"/>
</dbReference>
<organism evidence="2 3">
    <name type="scientific">Chryseolinea serpens</name>
    <dbReference type="NCBI Taxonomy" id="947013"/>
    <lineage>
        <taxon>Bacteria</taxon>
        <taxon>Pseudomonadati</taxon>
        <taxon>Bacteroidota</taxon>
        <taxon>Cytophagia</taxon>
        <taxon>Cytophagales</taxon>
        <taxon>Fulvivirgaceae</taxon>
        <taxon>Chryseolinea</taxon>
    </lineage>
</organism>
<protein>
    <submittedName>
        <fullName evidence="2">Polyisoprenoid-binding protein YceI</fullName>
    </submittedName>
</protein>
<dbReference type="OrthoDB" id="9811006at2"/>
<evidence type="ECO:0000313" key="3">
    <source>
        <dbReference type="Proteomes" id="UP000184212"/>
    </source>
</evidence>
<feature type="domain" description="Lipid/polyisoprenoid-binding YceI-like" evidence="1">
    <location>
        <begin position="3"/>
        <end position="173"/>
    </location>
</feature>
<dbReference type="RefSeq" id="WP_073133458.1">
    <property type="nucleotide sequence ID" value="NZ_FQWQ01000001.1"/>
</dbReference>
<dbReference type="Pfam" id="PF04264">
    <property type="entry name" value="YceI"/>
    <property type="match status" value="1"/>
</dbReference>
<evidence type="ECO:0000259" key="1">
    <source>
        <dbReference type="SMART" id="SM00867"/>
    </source>
</evidence>
<dbReference type="InterPro" id="IPR007372">
    <property type="entry name" value="Lipid/polyisoprenoid-bd_YceI"/>
</dbReference>